<evidence type="ECO:0000313" key="1">
    <source>
        <dbReference type="EMBL" id="DAE92103.1"/>
    </source>
</evidence>
<dbReference type="EMBL" id="BK057794">
    <property type="protein sequence ID" value="DAE92103.1"/>
    <property type="molecule type" value="Genomic_DNA"/>
</dbReference>
<reference evidence="1" key="1">
    <citation type="journal article" date="2021" name="Proc. Natl. Acad. Sci. U.S.A.">
        <title>A Catalog of Tens of Thousands of Viruses from Human Metagenomes Reveals Hidden Associations with Chronic Diseases.</title>
        <authorList>
            <person name="Tisza M.J."/>
            <person name="Buck C.B."/>
        </authorList>
    </citation>
    <scope>NUCLEOTIDE SEQUENCE</scope>
    <source>
        <strain evidence="1">Ct5xZ3</strain>
    </source>
</reference>
<proteinExistence type="predicted"/>
<sequence length="105" mass="12367">MLTLTIKGNWYDKIASGEKKEEYREIKPYYDSRLLKLFETTRENLKLPFPEPDNIRQIVFKNGYSADSRKFVADCKLSIGTGREEWGADPDTEYYILHIINVEEL</sequence>
<protein>
    <recommendedName>
        <fullName evidence="2">ASCH domain-containing protein</fullName>
    </recommendedName>
</protein>
<evidence type="ECO:0008006" key="2">
    <source>
        <dbReference type="Google" id="ProtNLM"/>
    </source>
</evidence>
<organism evidence="1">
    <name type="scientific">Myoviridae sp. ct5xZ3</name>
    <dbReference type="NCBI Taxonomy" id="2827601"/>
    <lineage>
        <taxon>Viruses</taxon>
        <taxon>Duplodnaviria</taxon>
        <taxon>Heunggongvirae</taxon>
        <taxon>Uroviricota</taxon>
        <taxon>Caudoviricetes</taxon>
    </lineage>
</organism>
<accession>A0A8S5RRI2</accession>
<name>A0A8S5RRI2_9CAUD</name>